<feature type="transmembrane region" description="Helical" evidence="10">
    <location>
        <begin position="247"/>
        <end position="264"/>
    </location>
</feature>
<evidence type="ECO:0000256" key="9">
    <source>
        <dbReference type="ARBA" id="ARBA00093617"/>
    </source>
</evidence>
<gene>
    <name evidence="14" type="ORF">JF886_01420</name>
</gene>
<reference evidence="14 15" key="1">
    <citation type="submission" date="2020-10" db="EMBL/GenBank/DDBJ databases">
        <title>Ca. Dormibacterota MAGs.</title>
        <authorList>
            <person name="Montgomery K."/>
        </authorList>
    </citation>
    <scope>NUCLEOTIDE SEQUENCE [LARGE SCALE GENOMIC DNA]</scope>
    <source>
        <strain evidence="14">SC8812_S17_18</strain>
    </source>
</reference>
<feature type="domain" description="ArnT-like N-terminal" evidence="12">
    <location>
        <begin position="162"/>
        <end position="278"/>
    </location>
</feature>
<feature type="domain" description="Protein O-mannosyl-transferase C-terminal four TM" evidence="13">
    <location>
        <begin position="395"/>
        <end position="461"/>
    </location>
</feature>
<evidence type="ECO:0000256" key="1">
    <source>
        <dbReference type="ARBA" id="ARBA00004127"/>
    </source>
</evidence>
<comment type="similarity">
    <text evidence="3 10">Belongs to the glycosyltransferase 39 family.</text>
</comment>
<evidence type="ECO:0000256" key="7">
    <source>
        <dbReference type="ARBA" id="ARBA00022989"/>
    </source>
</evidence>
<comment type="caution">
    <text evidence="14">The sequence shown here is derived from an EMBL/GenBank/DDBJ whole genome shotgun (WGS) entry which is preliminary data.</text>
</comment>
<dbReference type="InterPro" id="IPR032421">
    <property type="entry name" value="PMT_4TMC"/>
</dbReference>
<feature type="transmembrane region" description="Helical" evidence="10">
    <location>
        <begin position="44"/>
        <end position="64"/>
    </location>
</feature>
<comment type="function">
    <text evidence="10">Protein O-mannosyltransferase that catalyzes the transfer of a single mannose residue from a polyprenol phospho-mannosyl lipidic donor to the hydroxyl group of selected serine and threonine residues in acceptor proteins.</text>
</comment>
<sequence length="636" mass="69905">MTRARLRSWWRPAPRLPRHQRDDGGEPLVRTGLRGFLALERRDVVAVVALVVVSLFLRFASPILPDFLSGSGGVNISGIGAATSNNSPPPECTDVPVGPPGKDSTGTVVTHTDVKRCGFIFDEIYFPVDAARDLRQPAESYFDPEPPLAKLLMAPPIATMGFTTWSWRVSTAIFGSLLVGVVYLLALRLRRDRWFAGLAALFVSLDGLAFVEARTGVIDIIAIFFVALFYYLFLLHWQARTRRQWRATLYLMALVAGLAFAAKLTALAPLVVAAALIVARGISPWLAGLVPAVRRIAGPRRHEVSMWRAAAGRVALVHYTLAILIGGAIFCASFSRYLTIPHTDVYRFTACEPGTTGLTGTADAIQVPTMKIGSATLPNPVQAIADISDVMAAGLQYHEQECHSHPYASRWYTWPIVYHPVLFYYVQTNAVLPDNPTVSSITDMGNPAVWWLSIPALLALVWRLSRGPPWWRLLVGLVGPASLATMIITFHAAQKPDTVSVRVSPGALFTAAFVGIILFAALITVSAVVSRRFVPAFIVLGYLTSWMLWVIGNERRVLFFYHALGMLIFAALAFAYVLAGLRNTVVQVRGRRISLAPVTWAATLAVVAGFIFFYPVWTAVPMPDTDHQMRLWVDAW</sequence>
<keyword evidence="10" id="KW-1003">Cell membrane</keyword>
<feature type="transmembrane region" description="Helical" evidence="10">
    <location>
        <begin position="593"/>
        <end position="617"/>
    </location>
</feature>
<dbReference type="EMBL" id="JAEKNS010000021">
    <property type="protein sequence ID" value="MBJ7593515.1"/>
    <property type="molecule type" value="Genomic_DNA"/>
</dbReference>
<evidence type="ECO:0000259" key="13">
    <source>
        <dbReference type="Pfam" id="PF16192"/>
    </source>
</evidence>
<evidence type="ECO:0000313" key="14">
    <source>
        <dbReference type="EMBL" id="MBJ7593515.1"/>
    </source>
</evidence>
<evidence type="ECO:0000256" key="2">
    <source>
        <dbReference type="ARBA" id="ARBA00004922"/>
    </source>
</evidence>
<evidence type="ECO:0000256" key="8">
    <source>
        <dbReference type="ARBA" id="ARBA00023136"/>
    </source>
</evidence>
<dbReference type="Proteomes" id="UP000606991">
    <property type="component" value="Unassembled WGS sequence"/>
</dbReference>
<protein>
    <recommendedName>
        <fullName evidence="9 10">Polyprenol-phosphate-mannose--protein mannosyltransferase</fullName>
        <ecNumber evidence="10">2.4.1.-</ecNumber>
    </recommendedName>
</protein>
<dbReference type="InterPro" id="IPR027005">
    <property type="entry name" value="PMT-like"/>
</dbReference>
<feature type="transmembrane region" description="Helical" evidence="10">
    <location>
        <begin position="165"/>
        <end position="187"/>
    </location>
</feature>
<proteinExistence type="inferred from homology"/>
<feature type="transmembrane region" description="Helical" evidence="10">
    <location>
        <begin position="558"/>
        <end position="581"/>
    </location>
</feature>
<keyword evidence="8 10" id="KW-0472">Membrane</keyword>
<dbReference type="Pfam" id="PF02366">
    <property type="entry name" value="PMT"/>
    <property type="match status" value="1"/>
</dbReference>
<evidence type="ECO:0000313" key="15">
    <source>
        <dbReference type="Proteomes" id="UP000606991"/>
    </source>
</evidence>
<feature type="transmembrane region" description="Helical" evidence="10">
    <location>
        <begin position="194"/>
        <end position="211"/>
    </location>
</feature>
<comment type="subcellular location">
    <subcellularLocation>
        <location evidence="10">Cell membrane</location>
    </subcellularLocation>
    <subcellularLocation>
        <location evidence="1">Endomembrane system</location>
        <topology evidence="1">Multi-pass membrane protein</topology>
    </subcellularLocation>
</comment>
<evidence type="ECO:0000256" key="4">
    <source>
        <dbReference type="ARBA" id="ARBA00022676"/>
    </source>
</evidence>
<dbReference type="GO" id="GO:0005886">
    <property type="term" value="C:plasma membrane"/>
    <property type="evidence" value="ECO:0007669"/>
    <property type="project" value="UniProtKB-SubCell"/>
</dbReference>
<evidence type="ECO:0000256" key="11">
    <source>
        <dbReference type="SAM" id="MobiDB-lite"/>
    </source>
</evidence>
<dbReference type="RefSeq" id="WP_337308871.1">
    <property type="nucleotide sequence ID" value="NZ_JAEKNS010000021.1"/>
</dbReference>
<feature type="transmembrane region" description="Helical" evidence="10">
    <location>
        <begin position="217"/>
        <end position="235"/>
    </location>
</feature>
<keyword evidence="5 10" id="KW-0808">Transferase</keyword>
<dbReference type="GO" id="GO:0004169">
    <property type="term" value="F:dolichyl-phosphate-mannose-protein mannosyltransferase activity"/>
    <property type="evidence" value="ECO:0007669"/>
    <property type="project" value="UniProtKB-UniRule"/>
</dbReference>
<feature type="transmembrane region" description="Helical" evidence="10">
    <location>
        <begin position="314"/>
        <end position="338"/>
    </location>
</feature>
<dbReference type="InterPro" id="IPR003342">
    <property type="entry name" value="ArnT-like_N"/>
</dbReference>
<feature type="region of interest" description="Disordered" evidence="11">
    <location>
        <begin position="81"/>
        <end position="107"/>
    </location>
</feature>
<dbReference type="EC" id="2.4.1.-" evidence="10"/>
<feature type="transmembrane region" description="Helical" evidence="10">
    <location>
        <begin position="533"/>
        <end position="552"/>
    </location>
</feature>
<feature type="transmembrane region" description="Helical" evidence="10">
    <location>
        <begin position="471"/>
        <end position="493"/>
    </location>
</feature>
<dbReference type="GO" id="GO:0012505">
    <property type="term" value="C:endomembrane system"/>
    <property type="evidence" value="ECO:0007669"/>
    <property type="project" value="UniProtKB-SubCell"/>
</dbReference>
<evidence type="ECO:0000256" key="5">
    <source>
        <dbReference type="ARBA" id="ARBA00022679"/>
    </source>
</evidence>
<evidence type="ECO:0000256" key="10">
    <source>
        <dbReference type="RuleBase" id="RU367007"/>
    </source>
</evidence>
<accession>A0A934JUW7</accession>
<dbReference type="PANTHER" id="PTHR10050">
    <property type="entry name" value="DOLICHYL-PHOSPHATE-MANNOSE--PROTEIN MANNOSYLTRANSFERASE"/>
    <property type="match status" value="1"/>
</dbReference>
<keyword evidence="6 10" id="KW-0812">Transmembrane</keyword>
<dbReference type="Pfam" id="PF16192">
    <property type="entry name" value="PMT_4TMC"/>
    <property type="match status" value="1"/>
</dbReference>
<dbReference type="AlphaFoldDB" id="A0A934JUW7"/>
<organism evidence="14 15">
    <name type="scientific">Candidatus Aeolococcus gillhamiae</name>
    <dbReference type="NCBI Taxonomy" id="3127015"/>
    <lineage>
        <taxon>Bacteria</taxon>
        <taxon>Bacillati</taxon>
        <taxon>Candidatus Dormiibacterota</taxon>
        <taxon>Candidatus Dormibacteria</taxon>
        <taxon>Candidatus Aeolococcales</taxon>
        <taxon>Candidatus Aeolococcaceae</taxon>
        <taxon>Candidatus Aeolococcus</taxon>
    </lineage>
</organism>
<name>A0A934JUW7_9BACT</name>
<evidence type="ECO:0000259" key="12">
    <source>
        <dbReference type="Pfam" id="PF02366"/>
    </source>
</evidence>
<keyword evidence="7 10" id="KW-1133">Transmembrane helix</keyword>
<feature type="transmembrane region" description="Helical" evidence="10">
    <location>
        <begin position="270"/>
        <end position="293"/>
    </location>
</feature>
<feature type="transmembrane region" description="Helical" evidence="10">
    <location>
        <begin position="505"/>
        <end position="526"/>
    </location>
</feature>
<evidence type="ECO:0000256" key="3">
    <source>
        <dbReference type="ARBA" id="ARBA00007222"/>
    </source>
</evidence>
<feature type="transmembrane region" description="Helical" evidence="10">
    <location>
        <begin position="448"/>
        <end position="464"/>
    </location>
</feature>
<keyword evidence="4 10" id="KW-0328">Glycosyltransferase</keyword>
<comment type="pathway">
    <text evidence="2 10">Protein modification; protein glycosylation.</text>
</comment>
<evidence type="ECO:0000256" key="6">
    <source>
        <dbReference type="ARBA" id="ARBA00022692"/>
    </source>
</evidence>